<dbReference type="Proteomes" id="UP001276659">
    <property type="component" value="Unassembled WGS sequence"/>
</dbReference>
<dbReference type="InterPro" id="IPR029063">
    <property type="entry name" value="SAM-dependent_MTases_sf"/>
</dbReference>
<dbReference type="EMBL" id="JASNWA010000011">
    <property type="protein sequence ID" value="KAK3167544.1"/>
    <property type="molecule type" value="Genomic_DNA"/>
</dbReference>
<feature type="transmembrane region" description="Helical" evidence="1">
    <location>
        <begin position="16"/>
        <end position="42"/>
    </location>
</feature>
<evidence type="ECO:0008006" key="4">
    <source>
        <dbReference type="Google" id="ProtNLM"/>
    </source>
</evidence>
<keyword evidence="1" id="KW-0472">Membrane</keyword>
<keyword evidence="1" id="KW-0812">Transmembrane</keyword>
<protein>
    <recommendedName>
        <fullName evidence="4">S-adenosyl-L-methionine-dependent methyltransferase</fullName>
    </recommendedName>
</protein>
<reference evidence="2" key="1">
    <citation type="submission" date="2022-11" db="EMBL/GenBank/DDBJ databases">
        <title>Chromosomal genome sequence assembly and mating type (MAT) locus characterization of the leprose asexual lichenized fungus Lepraria neglecta (Nyl.) Erichsen.</title>
        <authorList>
            <person name="Allen J.L."/>
            <person name="Pfeffer B."/>
        </authorList>
    </citation>
    <scope>NUCLEOTIDE SEQUENCE</scope>
    <source>
        <strain evidence="2">Allen 5258</strain>
    </source>
</reference>
<gene>
    <name evidence="2" type="ORF">OEA41_010671</name>
</gene>
<name>A0AAE0DFH8_9LECA</name>
<accession>A0AAE0DFH8</accession>
<evidence type="ECO:0000313" key="2">
    <source>
        <dbReference type="EMBL" id="KAK3167544.1"/>
    </source>
</evidence>
<comment type="caution">
    <text evidence="2">The sequence shown here is derived from an EMBL/GenBank/DDBJ whole genome shotgun (WGS) entry which is preliminary data.</text>
</comment>
<dbReference type="Pfam" id="PF01564">
    <property type="entry name" value="Spermine_synth"/>
    <property type="match status" value="1"/>
</dbReference>
<dbReference type="Gene3D" id="3.40.50.150">
    <property type="entry name" value="Vaccinia Virus protein VP39"/>
    <property type="match status" value="1"/>
</dbReference>
<dbReference type="AlphaFoldDB" id="A0AAE0DFH8"/>
<proteinExistence type="predicted"/>
<organism evidence="2 3">
    <name type="scientific">Lepraria neglecta</name>
    <dbReference type="NCBI Taxonomy" id="209136"/>
    <lineage>
        <taxon>Eukaryota</taxon>
        <taxon>Fungi</taxon>
        <taxon>Dikarya</taxon>
        <taxon>Ascomycota</taxon>
        <taxon>Pezizomycotina</taxon>
        <taxon>Lecanoromycetes</taxon>
        <taxon>OSLEUM clade</taxon>
        <taxon>Lecanoromycetidae</taxon>
        <taxon>Lecanorales</taxon>
        <taxon>Lecanorineae</taxon>
        <taxon>Stereocaulaceae</taxon>
        <taxon>Lepraria</taxon>
    </lineage>
</organism>
<evidence type="ECO:0000313" key="3">
    <source>
        <dbReference type="Proteomes" id="UP001276659"/>
    </source>
</evidence>
<sequence>MNEIQKVSSTRIPQLIAAWSGTSALFSRFGLQAAIAVLYATLERSVKRLAFVGVIPLLHLIFVNPHLPLTYNTAVLNATLQAEGYSLVARQESLTGYISVLDNMKDGFRAMRCDHSLLGGEWLNKPRGHPSVLNEPIYAIFVMLEAVRLVETKSSPATVGNEKHALIIGLGIGTAPSALVAHGVHTTTVEIDPVVIDFAKKYFNLSQNHTSIIGDAVDVNYAGDLLLPSAVSAITTAMFVFPSCRLFRETPAPIPMGTEDFTNIVIFCRKSPGPFTFREPVESDFLGSPARRQHLVPQHEVDETFYDEISRGKGNVIRRGQTGGLVASQMRSAVGHWHVMRSVLPDVVWENW</sequence>
<keyword evidence="1" id="KW-1133">Transmembrane helix</keyword>
<keyword evidence="3" id="KW-1185">Reference proteome</keyword>
<evidence type="ECO:0000256" key="1">
    <source>
        <dbReference type="SAM" id="Phobius"/>
    </source>
</evidence>
<feature type="transmembrane region" description="Helical" evidence="1">
    <location>
        <begin position="49"/>
        <end position="67"/>
    </location>
</feature>
<dbReference type="SUPFAM" id="SSF53335">
    <property type="entry name" value="S-adenosyl-L-methionine-dependent methyltransferases"/>
    <property type="match status" value="1"/>
</dbReference>